<evidence type="ECO:0000313" key="9">
    <source>
        <dbReference type="EMBL" id="MXU64360.1"/>
    </source>
</evidence>
<keyword evidence="3" id="KW-1003">Cell membrane</keyword>
<comment type="similarity">
    <text evidence="7">Belongs to the binding-protein-dependent transport system permease family.</text>
</comment>
<evidence type="ECO:0000256" key="5">
    <source>
        <dbReference type="ARBA" id="ARBA00022989"/>
    </source>
</evidence>
<proteinExistence type="inferred from homology"/>
<gene>
    <name evidence="9" type="ORF">GSH16_02790</name>
</gene>
<evidence type="ECO:0000313" key="10">
    <source>
        <dbReference type="Proteomes" id="UP000436016"/>
    </source>
</evidence>
<dbReference type="PROSITE" id="PS50928">
    <property type="entry name" value="ABC_TM1"/>
    <property type="match status" value="1"/>
</dbReference>
<sequence>MAISEHLPAAAKAAPKPRTLRTGTTWVGRNLPWLTLLPTGILGAVFIYGFIALTIYTSMSASKLIPDYTFVGFEQWVKLWSMRRWGIAVNNLFVFSGLFIAIATVIGLVLAILLDQRIRHEGTIRTVILYPMALSFIVTGTAWKWILNPGLGIESLLHDWGFVEAQFDWLVRRDRAIYTVVLAAVWQSSGFIMAIFLASLRGIDPSIMQSAMMDGASTWRIYRRIIIPQLRPAFFTAVVILLHMAIKSYDLVIALTNGGPGTATDLPSTFMYDYAFDRSRIAIGAASATMMLFTIAAVIVPYLYSELRSHNRSRTS</sequence>
<dbReference type="PANTHER" id="PTHR30193">
    <property type="entry name" value="ABC TRANSPORTER PERMEASE PROTEIN"/>
    <property type="match status" value="1"/>
</dbReference>
<evidence type="ECO:0000256" key="2">
    <source>
        <dbReference type="ARBA" id="ARBA00022448"/>
    </source>
</evidence>
<dbReference type="Gene3D" id="1.10.3720.10">
    <property type="entry name" value="MetI-like"/>
    <property type="match status" value="1"/>
</dbReference>
<evidence type="ECO:0000256" key="7">
    <source>
        <dbReference type="RuleBase" id="RU363032"/>
    </source>
</evidence>
<evidence type="ECO:0000256" key="3">
    <source>
        <dbReference type="ARBA" id="ARBA00022475"/>
    </source>
</evidence>
<dbReference type="InterPro" id="IPR000515">
    <property type="entry name" value="MetI-like"/>
</dbReference>
<protein>
    <submittedName>
        <fullName evidence="9">ABC transporter permease subunit</fullName>
    </submittedName>
</protein>
<feature type="transmembrane region" description="Helical" evidence="7">
    <location>
        <begin position="281"/>
        <end position="304"/>
    </location>
</feature>
<feature type="transmembrane region" description="Helical" evidence="7">
    <location>
        <begin position="221"/>
        <end position="246"/>
    </location>
</feature>
<feature type="transmembrane region" description="Helical" evidence="7">
    <location>
        <begin position="92"/>
        <end position="114"/>
    </location>
</feature>
<keyword evidence="4 7" id="KW-0812">Transmembrane</keyword>
<dbReference type="Proteomes" id="UP000436016">
    <property type="component" value="Unassembled WGS sequence"/>
</dbReference>
<dbReference type="GO" id="GO:0005886">
    <property type="term" value="C:plasma membrane"/>
    <property type="evidence" value="ECO:0007669"/>
    <property type="project" value="UniProtKB-SubCell"/>
</dbReference>
<evidence type="ECO:0000256" key="1">
    <source>
        <dbReference type="ARBA" id="ARBA00004651"/>
    </source>
</evidence>
<dbReference type="InterPro" id="IPR051393">
    <property type="entry name" value="ABC_transporter_permease"/>
</dbReference>
<dbReference type="RefSeq" id="WP_160851643.1">
    <property type="nucleotide sequence ID" value="NZ_WUWG01000001.1"/>
</dbReference>
<accession>A0A6B0TIX3</accession>
<feature type="domain" description="ABC transmembrane type-1" evidence="8">
    <location>
        <begin position="89"/>
        <end position="304"/>
    </location>
</feature>
<dbReference type="CDD" id="cd06261">
    <property type="entry name" value="TM_PBP2"/>
    <property type="match status" value="1"/>
</dbReference>
<keyword evidence="5 7" id="KW-1133">Transmembrane helix</keyword>
<organism evidence="9 10">
    <name type="scientific">Oceanomicrobium pacificus</name>
    <dbReference type="NCBI Taxonomy" id="2692916"/>
    <lineage>
        <taxon>Bacteria</taxon>
        <taxon>Pseudomonadati</taxon>
        <taxon>Pseudomonadota</taxon>
        <taxon>Alphaproteobacteria</taxon>
        <taxon>Rhodobacterales</taxon>
        <taxon>Paracoccaceae</taxon>
        <taxon>Oceanomicrobium</taxon>
    </lineage>
</organism>
<evidence type="ECO:0000256" key="6">
    <source>
        <dbReference type="ARBA" id="ARBA00023136"/>
    </source>
</evidence>
<name>A0A6B0TIX3_9RHOB</name>
<keyword evidence="10" id="KW-1185">Reference proteome</keyword>
<feature type="transmembrane region" description="Helical" evidence="7">
    <location>
        <begin position="126"/>
        <end position="146"/>
    </location>
</feature>
<dbReference type="PANTHER" id="PTHR30193:SF42">
    <property type="entry name" value="ABC TRANSPORTER PERMEASE PROTEIN"/>
    <property type="match status" value="1"/>
</dbReference>
<keyword evidence="2 7" id="KW-0813">Transport</keyword>
<dbReference type="Pfam" id="PF00528">
    <property type="entry name" value="BPD_transp_1"/>
    <property type="match status" value="1"/>
</dbReference>
<feature type="transmembrane region" description="Helical" evidence="7">
    <location>
        <begin position="176"/>
        <end position="200"/>
    </location>
</feature>
<dbReference type="SUPFAM" id="SSF161098">
    <property type="entry name" value="MetI-like"/>
    <property type="match status" value="1"/>
</dbReference>
<dbReference type="AlphaFoldDB" id="A0A6B0TIX3"/>
<feature type="transmembrane region" description="Helical" evidence="7">
    <location>
        <begin position="31"/>
        <end position="56"/>
    </location>
</feature>
<comment type="subcellular location">
    <subcellularLocation>
        <location evidence="1 7">Cell membrane</location>
        <topology evidence="1 7">Multi-pass membrane protein</topology>
    </subcellularLocation>
</comment>
<keyword evidence="6 7" id="KW-0472">Membrane</keyword>
<comment type="caution">
    <text evidence="9">The sequence shown here is derived from an EMBL/GenBank/DDBJ whole genome shotgun (WGS) entry which is preliminary data.</text>
</comment>
<reference evidence="9 10" key="1">
    <citation type="submission" date="2019-12" db="EMBL/GenBank/DDBJ databases">
        <title>Strain KN286 was isolated from seawater, which was collected from Caroline Seamount in the tropical western Pacific.</title>
        <authorList>
            <person name="Wang Q."/>
        </authorList>
    </citation>
    <scope>NUCLEOTIDE SEQUENCE [LARGE SCALE GENOMIC DNA]</scope>
    <source>
        <strain evidence="9 10">KN286</strain>
    </source>
</reference>
<evidence type="ECO:0000259" key="8">
    <source>
        <dbReference type="PROSITE" id="PS50928"/>
    </source>
</evidence>
<dbReference type="GO" id="GO:0055085">
    <property type="term" value="P:transmembrane transport"/>
    <property type="evidence" value="ECO:0007669"/>
    <property type="project" value="InterPro"/>
</dbReference>
<dbReference type="InterPro" id="IPR035906">
    <property type="entry name" value="MetI-like_sf"/>
</dbReference>
<evidence type="ECO:0000256" key="4">
    <source>
        <dbReference type="ARBA" id="ARBA00022692"/>
    </source>
</evidence>
<dbReference type="EMBL" id="WUWG01000001">
    <property type="protein sequence ID" value="MXU64360.1"/>
    <property type="molecule type" value="Genomic_DNA"/>
</dbReference>